<name>A0A3B1CP80_9ZZZZ</name>
<evidence type="ECO:0000313" key="2">
    <source>
        <dbReference type="EMBL" id="VAX25778.1"/>
    </source>
</evidence>
<sequence length="171" mass="18739">MPDTNNDKERSSGLNRWTVSIAAIIALVLAVNGYMAYLAVSSGPGLVSDDYYERGLSFTSRTALEHLSPRHEVAEGVISVSSKEPGSFLKIITLAPRYDKALPSGDAVIYLYRSSDATKDFSVPMSKSVEGEYSASVQFPLKGIWDIIVEINNDANKERGVTYAQRVEVTR</sequence>
<gene>
    <name evidence="2" type="ORF">MNBD_NITROSPINAE04-2669</name>
</gene>
<dbReference type="Pfam" id="PF05751">
    <property type="entry name" value="FixH"/>
    <property type="match status" value="1"/>
</dbReference>
<feature type="transmembrane region" description="Helical" evidence="1">
    <location>
        <begin position="20"/>
        <end position="40"/>
    </location>
</feature>
<protein>
    <recommendedName>
        <fullName evidence="3">Type cbb3 cytochrome oxidase biogenesis protein CcoH</fullName>
    </recommendedName>
</protein>
<dbReference type="InterPro" id="IPR008620">
    <property type="entry name" value="FixH"/>
</dbReference>
<accession>A0A3B1CP80</accession>
<proteinExistence type="predicted"/>
<dbReference type="EMBL" id="UOGA01000314">
    <property type="protein sequence ID" value="VAX25778.1"/>
    <property type="molecule type" value="Genomic_DNA"/>
</dbReference>
<keyword evidence="1" id="KW-1133">Transmembrane helix</keyword>
<dbReference type="AlphaFoldDB" id="A0A3B1CP80"/>
<keyword evidence="1" id="KW-0812">Transmembrane</keyword>
<evidence type="ECO:0000256" key="1">
    <source>
        <dbReference type="SAM" id="Phobius"/>
    </source>
</evidence>
<reference evidence="2" key="1">
    <citation type="submission" date="2018-06" db="EMBL/GenBank/DDBJ databases">
        <authorList>
            <person name="Zhirakovskaya E."/>
        </authorList>
    </citation>
    <scope>NUCLEOTIDE SEQUENCE</scope>
</reference>
<evidence type="ECO:0008006" key="3">
    <source>
        <dbReference type="Google" id="ProtNLM"/>
    </source>
</evidence>
<keyword evidence="1" id="KW-0472">Membrane</keyword>
<organism evidence="2">
    <name type="scientific">hydrothermal vent metagenome</name>
    <dbReference type="NCBI Taxonomy" id="652676"/>
    <lineage>
        <taxon>unclassified sequences</taxon>
        <taxon>metagenomes</taxon>
        <taxon>ecological metagenomes</taxon>
    </lineage>
</organism>